<keyword evidence="2" id="KW-0479">Metal-binding</keyword>
<organism evidence="7 8">
    <name type="scientific">Lentithecium fluviatile CBS 122367</name>
    <dbReference type="NCBI Taxonomy" id="1168545"/>
    <lineage>
        <taxon>Eukaryota</taxon>
        <taxon>Fungi</taxon>
        <taxon>Dikarya</taxon>
        <taxon>Ascomycota</taxon>
        <taxon>Pezizomycotina</taxon>
        <taxon>Dothideomycetes</taxon>
        <taxon>Pleosporomycetidae</taxon>
        <taxon>Pleosporales</taxon>
        <taxon>Massarineae</taxon>
        <taxon>Lentitheciaceae</taxon>
        <taxon>Lentithecium</taxon>
    </lineage>
</organism>
<dbReference type="PANTHER" id="PTHR33337:SF31">
    <property type="entry name" value="DUF636 DOMAIN PROTEIN (AFU_ORTHOLOGUE AFUA_2G12650)"/>
    <property type="match status" value="1"/>
</dbReference>
<dbReference type="Pfam" id="PF04828">
    <property type="entry name" value="GFA"/>
    <property type="match status" value="2"/>
</dbReference>
<evidence type="ECO:0000259" key="6">
    <source>
        <dbReference type="PROSITE" id="PS51891"/>
    </source>
</evidence>
<name>A0A6G1IS08_9PLEO</name>
<protein>
    <recommendedName>
        <fullName evidence="6">CENP-V/GFA domain-containing protein</fullName>
    </recommendedName>
</protein>
<dbReference type="Gene3D" id="3.90.1590.10">
    <property type="entry name" value="glutathione-dependent formaldehyde- activating enzyme (gfa)"/>
    <property type="match status" value="2"/>
</dbReference>
<proteinExistence type="inferred from homology"/>
<comment type="similarity">
    <text evidence="1">Belongs to the Gfa family.</text>
</comment>
<keyword evidence="4" id="KW-0456">Lyase</keyword>
<dbReference type="AlphaFoldDB" id="A0A6G1IS08"/>
<feature type="region of interest" description="Disordered" evidence="5">
    <location>
        <begin position="151"/>
        <end position="171"/>
    </location>
</feature>
<evidence type="ECO:0000256" key="1">
    <source>
        <dbReference type="ARBA" id="ARBA00005495"/>
    </source>
</evidence>
<dbReference type="InterPro" id="IPR011057">
    <property type="entry name" value="Mss4-like_sf"/>
</dbReference>
<evidence type="ECO:0000256" key="4">
    <source>
        <dbReference type="ARBA" id="ARBA00023239"/>
    </source>
</evidence>
<dbReference type="Proteomes" id="UP000799291">
    <property type="component" value="Unassembled WGS sequence"/>
</dbReference>
<reference evidence="7" key="1">
    <citation type="journal article" date="2020" name="Stud. Mycol.">
        <title>101 Dothideomycetes genomes: a test case for predicting lifestyles and emergence of pathogens.</title>
        <authorList>
            <person name="Haridas S."/>
            <person name="Albert R."/>
            <person name="Binder M."/>
            <person name="Bloem J."/>
            <person name="Labutti K."/>
            <person name="Salamov A."/>
            <person name="Andreopoulos B."/>
            <person name="Baker S."/>
            <person name="Barry K."/>
            <person name="Bills G."/>
            <person name="Bluhm B."/>
            <person name="Cannon C."/>
            <person name="Castanera R."/>
            <person name="Culley D."/>
            <person name="Daum C."/>
            <person name="Ezra D."/>
            <person name="Gonzalez J."/>
            <person name="Henrissat B."/>
            <person name="Kuo A."/>
            <person name="Liang C."/>
            <person name="Lipzen A."/>
            <person name="Lutzoni F."/>
            <person name="Magnuson J."/>
            <person name="Mondo S."/>
            <person name="Nolan M."/>
            <person name="Ohm R."/>
            <person name="Pangilinan J."/>
            <person name="Park H.-J."/>
            <person name="Ramirez L."/>
            <person name="Alfaro M."/>
            <person name="Sun H."/>
            <person name="Tritt A."/>
            <person name="Yoshinaga Y."/>
            <person name="Zwiers L.-H."/>
            <person name="Turgeon B."/>
            <person name="Goodwin S."/>
            <person name="Spatafora J."/>
            <person name="Crous P."/>
            <person name="Grigoriev I."/>
        </authorList>
    </citation>
    <scope>NUCLEOTIDE SEQUENCE</scope>
    <source>
        <strain evidence="7">CBS 122367</strain>
    </source>
</reference>
<feature type="domain" description="CENP-V/GFA" evidence="6">
    <location>
        <begin position="8"/>
        <end position="113"/>
    </location>
</feature>
<dbReference type="PROSITE" id="PS51891">
    <property type="entry name" value="CENP_V_GFA"/>
    <property type="match status" value="1"/>
</dbReference>
<dbReference type="SUPFAM" id="SSF51316">
    <property type="entry name" value="Mss4-like"/>
    <property type="match status" value="2"/>
</dbReference>
<evidence type="ECO:0000313" key="7">
    <source>
        <dbReference type="EMBL" id="KAF2680760.1"/>
    </source>
</evidence>
<evidence type="ECO:0000256" key="5">
    <source>
        <dbReference type="SAM" id="MobiDB-lite"/>
    </source>
</evidence>
<keyword evidence="3" id="KW-0862">Zinc</keyword>
<dbReference type="PANTHER" id="PTHR33337">
    <property type="entry name" value="GFA DOMAIN-CONTAINING PROTEIN"/>
    <property type="match status" value="1"/>
</dbReference>
<evidence type="ECO:0000256" key="2">
    <source>
        <dbReference type="ARBA" id="ARBA00022723"/>
    </source>
</evidence>
<dbReference type="OrthoDB" id="5422068at2759"/>
<dbReference type="GO" id="GO:0016846">
    <property type="term" value="F:carbon-sulfur lyase activity"/>
    <property type="evidence" value="ECO:0007669"/>
    <property type="project" value="InterPro"/>
</dbReference>
<sequence length="347" mass="38091">MSEKPSTFHATCHCKTSTLSFTVPTCSLPLPTHFCHCSICRRTHGTLCTIHTPIPKPEVNLSSFTAYASSSYVVRYFCSTCGAHMLDRAKEDGKEESWCVATSLVDADEQTWSFTDHICLDGTVDGGLAGWLAEIEGKRLRMWRGKPTDEAEYEETGDWRPGPAVTLSETDSKSRQEDALVAKCHCGGVEFHISRPLPSAFTQMPASLVPADKNKWYGLTEACNSCRLVSGCAVIAWMFPLTSHITLPDGSPYRPDFGTAKIYKSSEGVERTFCGRCGAMVVYATDERGAMVDVAAGLLMADGARAEEWVEWRTGKVGWERDCRWKGMLKGLKDGLRACGGKQVGDN</sequence>
<accession>A0A6G1IS08</accession>
<dbReference type="GO" id="GO:0046872">
    <property type="term" value="F:metal ion binding"/>
    <property type="evidence" value="ECO:0007669"/>
    <property type="project" value="UniProtKB-KW"/>
</dbReference>
<keyword evidence="8" id="KW-1185">Reference proteome</keyword>
<evidence type="ECO:0000313" key="8">
    <source>
        <dbReference type="Proteomes" id="UP000799291"/>
    </source>
</evidence>
<dbReference type="EMBL" id="MU005594">
    <property type="protein sequence ID" value="KAF2680760.1"/>
    <property type="molecule type" value="Genomic_DNA"/>
</dbReference>
<dbReference type="InterPro" id="IPR006913">
    <property type="entry name" value="CENP-V/GFA"/>
</dbReference>
<evidence type="ECO:0000256" key="3">
    <source>
        <dbReference type="ARBA" id="ARBA00022833"/>
    </source>
</evidence>
<gene>
    <name evidence="7" type="ORF">K458DRAFT_421100</name>
</gene>